<organism evidence="2 3">
    <name type="scientific">Owenia fusiformis</name>
    <name type="common">Polychaete worm</name>
    <dbReference type="NCBI Taxonomy" id="6347"/>
    <lineage>
        <taxon>Eukaryota</taxon>
        <taxon>Metazoa</taxon>
        <taxon>Spiralia</taxon>
        <taxon>Lophotrochozoa</taxon>
        <taxon>Annelida</taxon>
        <taxon>Polychaeta</taxon>
        <taxon>Sedentaria</taxon>
        <taxon>Canalipalpata</taxon>
        <taxon>Sabellida</taxon>
        <taxon>Oweniida</taxon>
        <taxon>Oweniidae</taxon>
        <taxon>Owenia</taxon>
    </lineage>
</organism>
<feature type="chain" id="PRO_5035754952" evidence="1">
    <location>
        <begin position="23"/>
        <end position="118"/>
    </location>
</feature>
<keyword evidence="3" id="KW-1185">Reference proteome</keyword>
<name>A0A8S4PMU1_OWEFU</name>
<feature type="signal peptide" evidence="1">
    <location>
        <begin position="1"/>
        <end position="22"/>
    </location>
</feature>
<accession>A0A8S4PMU1</accession>
<evidence type="ECO:0000256" key="1">
    <source>
        <dbReference type="SAM" id="SignalP"/>
    </source>
</evidence>
<dbReference type="AlphaFoldDB" id="A0A8S4PMU1"/>
<protein>
    <submittedName>
        <fullName evidence="2">Uncharacterized protein</fullName>
    </submittedName>
</protein>
<reference evidence="2" key="1">
    <citation type="submission" date="2022-03" db="EMBL/GenBank/DDBJ databases">
        <authorList>
            <person name="Martin C."/>
        </authorList>
    </citation>
    <scope>NUCLEOTIDE SEQUENCE</scope>
</reference>
<evidence type="ECO:0000313" key="2">
    <source>
        <dbReference type="EMBL" id="CAH1795180.1"/>
    </source>
</evidence>
<dbReference type="Proteomes" id="UP000749559">
    <property type="component" value="Unassembled WGS sequence"/>
</dbReference>
<gene>
    <name evidence="2" type="ORF">OFUS_LOCUS19755</name>
</gene>
<sequence>MKAQDIIWILLMNSTLLDVAVSNKTVRKHTSGQLETLAALTVTKSIQQLDMHTSMDIENFTRNGRLQDTVTQTSVKSGERSITQSSKINVTEADNDISVTEASNNNTMESDKEMLITE</sequence>
<dbReference type="EMBL" id="CAIIXF020000009">
    <property type="protein sequence ID" value="CAH1795180.1"/>
    <property type="molecule type" value="Genomic_DNA"/>
</dbReference>
<keyword evidence="1" id="KW-0732">Signal</keyword>
<feature type="non-terminal residue" evidence="2">
    <location>
        <position position="1"/>
    </location>
</feature>
<proteinExistence type="predicted"/>
<comment type="caution">
    <text evidence="2">The sequence shown here is derived from an EMBL/GenBank/DDBJ whole genome shotgun (WGS) entry which is preliminary data.</text>
</comment>
<evidence type="ECO:0000313" key="3">
    <source>
        <dbReference type="Proteomes" id="UP000749559"/>
    </source>
</evidence>